<evidence type="ECO:0000313" key="2">
    <source>
        <dbReference type="Proteomes" id="UP000252519"/>
    </source>
</evidence>
<sequence>MATGEDLQLFKETMSIIRNDSLTKQQRMGKIRELSVNQTSAEWDSDMEEASKTIDLFDWFDSEKQKATAPVRNVFEKVTEMMFEGDFLSKTSTEQSEELQSLHKLGEKLSPSDALLLLNVLTKFENKIDELGLGTAPAMKKAR</sequence>
<dbReference type="AlphaFoldDB" id="A0A368GZ68"/>
<dbReference type="OrthoDB" id="5857648at2759"/>
<dbReference type="EMBL" id="JOJR01000048">
    <property type="protein sequence ID" value="RCN48290.1"/>
    <property type="molecule type" value="Genomic_DNA"/>
</dbReference>
<organism evidence="1 2">
    <name type="scientific">Ancylostoma caninum</name>
    <name type="common">Dog hookworm</name>
    <dbReference type="NCBI Taxonomy" id="29170"/>
    <lineage>
        <taxon>Eukaryota</taxon>
        <taxon>Metazoa</taxon>
        <taxon>Ecdysozoa</taxon>
        <taxon>Nematoda</taxon>
        <taxon>Chromadorea</taxon>
        <taxon>Rhabditida</taxon>
        <taxon>Rhabditina</taxon>
        <taxon>Rhabditomorpha</taxon>
        <taxon>Strongyloidea</taxon>
        <taxon>Ancylostomatidae</taxon>
        <taxon>Ancylostomatinae</taxon>
        <taxon>Ancylostoma</taxon>
    </lineage>
</organism>
<comment type="caution">
    <text evidence="1">The sequence shown here is derived from an EMBL/GenBank/DDBJ whole genome shotgun (WGS) entry which is preliminary data.</text>
</comment>
<evidence type="ECO:0000313" key="1">
    <source>
        <dbReference type="EMBL" id="RCN48290.1"/>
    </source>
</evidence>
<keyword evidence="2" id="KW-1185">Reference proteome</keyword>
<reference evidence="1 2" key="1">
    <citation type="submission" date="2014-10" db="EMBL/GenBank/DDBJ databases">
        <title>Draft genome of the hookworm Ancylostoma caninum.</title>
        <authorList>
            <person name="Mitreva M."/>
        </authorList>
    </citation>
    <scope>NUCLEOTIDE SEQUENCE [LARGE SCALE GENOMIC DNA]</scope>
    <source>
        <strain evidence="1 2">Baltimore</strain>
    </source>
</reference>
<proteinExistence type="predicted"/>
<name>A0A368GZ68_ANCCA</name>
<gene>
    <name evidence="1" type="ORF">ANCCAN_05579</name>
</gene>
<protein>
    <submittedName>
        <fullName evidence="1">Uncharacterized protein</fullName>
    </submittedName>
</protein>
<accession>A0A368GZ68</accession>
<dbReference type="Proteomes" id="UP000252519">
    <property type="component" value="Unassembled WGS sequence"/>
</dbReference>